<evidence type="ECO:0000313" key="4">
    <source>
        <dbReference type="EMBL" id="UXI68071.1"/>
    </source>
</evidence>
<dbReference type="PANTHER" id="PTHR46558:SF11">
    <property type="entry name" value="HTH-TYPE TRANSCRIPTIONAL REGULATOR XRE"/>
    <property type="match status" value="1"/>
</dbReference>
<name>A0ABY6BEQ6_9GAMM</name>
<dbReference type="EMBL" id="CP104694">
    <property type="protein sequence ID" value="UXI68065.1"/>
    <property type="molecule type" value="Genomic_DNA"/>
</dbReference>
<evidence type="ECO:0000259" key="2">
    <source>
        <dbReference type="PROSITE" id="PS50943"/>
    </source>
</evidence>
<protein>
    <submittedName>
        <fullName evidence="4">Helix-turn-helix domain-containing protein</fullName>
    </submittedName>
</protein>
<dbReference type="InterPro" id="IPR001387">
    <property type="entry name" value="Cro/C1-type_HTH"/>
</dbReference>
<dbReference type="CDD" id="cd00093">
    <property type="entry name" value="HTH_XRE"/>
    <property type="match status" value="1"/>
</dbReference>
<keyword evidence="1" id="KW-0238">DNA-binding</keyword>
<evidence type="ECO:0000313" key="5">
    <source>
        <dbReference type="Proteomes" id="UP001064632"/>
    </source>
</evidence>
<dbReference type="InterPro" id="IPR010982">
    <property type="entry name" value="Lambda_DNA-bd_dom_sf"/>
</dbReference>
<reference evidence="4" key="1">
    <citation type="submission" date="2022-09" db="EMBL/GenBank/DDBJ databases">
        <title>Tahibacter sp. nov., isolated from a fresh water.</title>
        <authorList>
            <person name="Baek J.H."/>
            <person name="Lee J.K."/>
            <person name="Kim J.M."/>
            <person name="Jeon C.O."/>
        </authorList>
    </citation>
    <scope>NUCLEOTIDE SEQUENCE</scope>
    <source>
        <strain evidence="4">W38</strain>
    </source>
</reference>
<dbReference type="SMART" id="SM00530">
    <property type="entry name" value="HTH_XRE"/>
    <property type="match status" value="1"/>
</dbReference>
<dbReference type="InterPro" id="IPR049639">
    <property type="entry name" value="RstR"/>
</dbReference>
<dbReference type="PROSITE" id="PS50943">
    <property type="entry name" value="HTH_CROC1"/>
    <property type="match status" value="1"/>
</dbReference>
<keyword evidence="5" id="KW-1185">Reference proteome</keyword>
<dbReference type="Proteomes" id="UP001064632">
    <property type="component" value="Chromosome"/>
</dbReference>
<dbReference type="RefSeq" id="WP_261695032.1">
    <property type="nucleotide sequence ID" value="NZ_CP104694.1"/>
</dbReference>
<dbReference type="PANTHER" id="PTHR46558">
    <property type="entry name" value="TRACRIPTIONAL REGULATORY PROTEIN-RELATED-RELATED"/>
    <property type="match status" value="1"/>
</dbReference>
<proteinExistence type="predicted"/>
<dbReference type="EMBL" id="CP104694">
    <property type="protein sequence ID" value="UXI68071.1"/>
    <property type="molecule type" value="Genomic_DNA"/>
</dbReference>
<evidence type="ECO:0000313" key="3">
    <source>
        <dbReference type="EMBL" id="UXI68065.1"/>
    </source>
</evidence>
<dbReference type="Gene3D" id="1.10.260.40">
    <property type="entry name" value="lambda repressor-like DNA-binding domains"/>
    <property type="match status" value="1"/>
</dbReference>
<gene>
    <name evidence="3" type="ORF">N4264_25620</name>
    <name evidence="4" type="ORF">N4264_25650</name>
</gene>
<organism evidence="4 5">
    <name type="scientific">Tahibacter amnicola</name>
    <dbReference type="NCBI Taxonomy" id="2976241"/>
    <lineage>
        <taxon>Bacteria</taxon>
        <taxon>Pseudomonadati</taxon>
        <taxon>Pseudomonadota</taxon>
        <taxon>Gammaproteobacteria</taxon>
        <taxon>Lysobacterales</taxon>
        <taxon>Rhodanobacteraceae</taxon>
        <taxon>Tahibacter</taxon>
    </lineage>
</organism>
<dbReference type="SUPFAM" id="SSF47413">
    <property type="entry name" value="lambda repressor-like DNA-binding domains"/>
    <property type="match status" value="1"/>
</dbReference>
<evidence type="ECO:0000256" key="1">
    <source>
        <dbReference type="ARBA" id="ARBA00023125"/>
    </source>
</evidence>
<feature type="domain" description="HTH cro/C1-type" evidence="2">
    <location>
        <begin position="20"/>
        <end position="74"/>
    </location>
</feature>
<accession>A0ABY6BEQ6</accession>
<dbReference type="Pfam" id="PF01381">
    <property type="entry name" value="HTH_3"/>
    <property type="match status" value="1"/>
</dbReference>
<dbReference type="NCBIfam" id="NF041951">
    <property type="entry name" value="phage_RstR"/>
    <property type="match status" value="1"/>
</dbReference>
<sequence length="142" mass="15876">MTAIPHWLVDLDMHGIAERLKRLREERGLTQTRLAELLGMAARSYNRWERGGHVPSLEMLIKAADVLQVSLDELVGRTATSSAPTIRNAELQQLVYEVDELPDREQQALIVVIDGLVKSAQVSRAVSRRTAGAKRIPGRTRD</sequence>